<dbReference type="EMBL" id="CP001109">
    <property type="protein sequence ID" value="ACF47374.1"/>
    <property type="molecule type" value="Genomic_DNA"/>
</dbReference>
<gene>
    <name evidence="2" type="ordered locus">Paes_2384</name>
</gene>
<dbReference type="KEGG" id="paa:Paes_2384"/>
<dbReference type="AlphaFoldDB" id="B4S9P7"/>
<name>B4S9P7_PROA2</name>
<protein>
    <submittedName>
        <fullName evidence="2">Uncharacterized protein</fullName>
    </submittedName>
</protein>
<keyword evidence="1" id="KW-0472">Membrane</keyword>
<geneLocation type="plasmid" evidence="2 3">
    <name>pPAES01</name>
</geneLocation>
<accession>B4S9P7</accession>
<keyword evidence="1" id="KW-1133">Transmembrane helix</keyword>
<evidence type="ECO:0000313" key="3">
    <source>
        <dbReference type="Proteomes" id="UP000002725"/>
    </source>
</evidence>
<evidence type="ECO:0000313" key="2">
    <source>
        <dbReference type="EMBL" id="ACF47374.1"/>
    </source>
</evidence>
<sequence>MPGAARASAVRAEGLVGGGQAILVGLAKLRVKSPFAGIEIFFAGFSWYWWFQ</sequence>
<dbReference type="Proteomes" id="UP000002725">
    <property type="component" value="Plasmid pPAES01"/>
</dbReference>
<keyword evidence="3" id="KW-1185">Reference proteome</keyword>
<feature type="transmembrane region" description="Helical" evidence="1">
    <location>
        <begin position="33"/>
        <end position="51"/>
    </location>
</feature>
<reference evidence="2" key="1">
    <citation type="submission" date="2008-06" db="EMBL/GenBank/DDBJ databases">
        <title>Complete sequence of plasmid of Prosthecochloris aestuarii DSM 271.</title>
        <authorList>
            <consortium name="US DOE Joint Genome Institute"/>
            <person name="Lucas S."/>
            <person name="Copeland A."/>
            <person name="Lapidus A."/>
            <person name="Glavina del Rio T."/>
            <person name="Dalin E."/>
            <person name="Tice H."/>
            <person name="Bruce D."/>
            <person name="Goodwin L."/>
            <person name="Pitluck S."/>
            <person name="Schmutz J."/>
            <person name="Larimer F."/>
            <person name="Land M."/>
            <person name="Hauser L."/>
            <person name="Kyrpides N."/>
            <person name="Anderson I."/>
            <person name="Liu Z."/>
            <person name="Li T."/>
            <person name="Zhao F."/>
            <person name="Overmann J."/>
            <person name="Bryant D.A."/>
            <person name="Richardson P."/>
        </authorList>
    </citation>
    <scope>NUCLEOTIDE SEQUENCE [LARGE SCALE GENOMIC DNA]</scope>
    <source>
        <strain evidence="2">DSM 271</strain>
        <plasmid evidence="2">pPAES01</plasmid>
    </source>
</reference>
<proteinExistence type="predicted"/>
<keyword evidence="1" id="KW-0812">Transmembrane</keyword>
<keyword evidence="2" id="KW-0614">Plasmid</keyword>
<evidence type="ECO:0000256" key="1">
    <source>
        <dbReference type="SAM" id="Phobius"/>
    </source>
</evidence>
<dbReference type="HOGENOM" id="CLU_3083399_0_0_10"/>
<organism evidence="2 3">
    <name type="scientific">Prosthecochloris aestuarii (strain DSM 271 / SK 413)</name>
    <dbReference type="NCBI Taxonomy" id="290512"/>
    <lineage>
        <taxon>Bacteria</taxon>
        <taxon>Pseudomonadati</taxon>
        <taxon>Chlorobiota</taxon>
        <taxon>Chlorobiia</taxon>
        <taxon>Chlorobiales</taxon>
        <taxon>Chlorobiaceae</taxon>
        <taxon>Prosthecochloris</taxon>
    </lineage>
</organism>